<reference evidence="2" key="2">
    <citation type="journal article" date="2020" name="Nat. Commun.">
        <title>Large-scale genome sequencing of mycorrhizal fungi provides insights into the early evolution of symbiotic traits.</title>
        <authorList>
            <person name="Miyauchi S."/>
            <person name="Kiss E."/>
            <person name="Kuo A."/>
            <person name="Drula E."/>
            <person name="Kohler A."/>
            <person name="Sanchez-Garcia M."/>
            <person name="Morin E."/>
            <person name="Andreopoulos B."/>
            <person name="Barry K.W."/>
            <person name="Bonito G."/>
            <person name="Buee M."/>
            <person name="Carver A."/>
            <person name="Chen C."/>
            <person name="Cichocki N."/>
            <person name="Clum A."/>
            <person name="Culley D."/>
            <person name="Crous P.W."/>
            <person name="Fauchery L."/>
            <person name="Girlanda M."/>
            <person name="Hayes R.D."/>
            <person name="Keri Z."/>
            <person name="LaButti K."/>
            <person name="Lipzen A."/>
            <person name="Lombard V."/>
            <person name="Magnuson J."/>
            <person name="Maillard F."/>
            <person name="Murat C."/>
            <person name="Nolan M."/>
            <person name="Ohm R.A."/>
            <person name="Pangilinan J."/>
            <person name="Pereira M.F."/>
            <person name="Perotto S."/>
            <person name="Peter M."/>
            <person name="Pfister S."/>
            <person name="Riley R."/>
            <person name="Sitrit Y."/>
            <person name="Stielow J.B."/>
            <person name="Szollosi G."/>
            <person name="Zifcakova L."/>
            <person name="Stursova M."/>
            <person name="Spatafora J.W."/>
            <person name="Tedersoo L."/>
            <person name="Vaario L.M."/>
            <person name="Yamada A."/>
            <person name="Yan M."/>
            <person name="Wang P."/>
            <person name="Xu J."/>
            <person name="Bruns T."/>
            <person name="Baldrian P."/>
            <person name="Vilgalys R."/>
            <person name="Dunand C."/>
            <person name="Henrissat B."/>
            <person name="Grigoriev I.V."/>
            <person name="Hibbett D."/>
            <person name="Nagy L.G."/>
            <person name="Martin F.M."/>
        </authorList>
    </citation>
    <scope>NUCLEOTIDE SEQUENCE</scope>
    <source>
        <strain evidence="2">Prilba</strain>
    </source>
</reference>
<dbReference type="Proteomes" id="UP000759537">
    <property type="component" value="Unassembled WGS sequence"/>
</dbReference>
<feature type="compositionally biased region" description="Low complexity" evidence="1">
    <location>
        <begin position="1070"/>
        <end position="1080"/>
    </location>
</feature>
<dbReference type="OrthoDB" id="2804229at2759"/>
<evidence type="ECO:0000313" key="2">
    <source>
        <dbReference type="EMBL" id="KAF8483796.1"/>
    </source>
</evidence>
<feature type="compositionally biased region" description="Acidic residues" evidence="1">
    <location>
        <begin position="180"/>
        <end position="190"/>
    </location>
</feature>
<feature type="region of interest" description="Disordered" evidence="1">
    <location>
        <begin position="940"/>
        <end position="1018"/>
    </location>
</feature>
<feature type="region of interest" description="Disordered" evidence="1">
    <location>
        <begin position="62"/>
        <end position="108"/>
    </location>
</feature>
<feature type="compositionally biased region" description="Acidic residues" evidence="1">
    <location>
        <begin position="503"/>
        <end position="513"/>
    </location>
</feature>
<protein>
    <submittedName>
        <fullName evidence="2">Uncharacterized protein</fullName>
    </submittedName>
</protein>
<proteinExistence type="predicted"/>
<feature type="region of interest" description="Disordered" evidence="1">
    <location>
        <begin position="865"/>
        <end position="904"/>
    </location>
</feature>
<feature type="region of interest" description="Disordered" evidence="1">
    <location>
        <begin position="782"/>
        <end position="807"/>
    </location>
</feature>
<feature type="region of interest" description="Disordered" evidence="1">
    <location>
        <begin position="707"/>
        <end position="726"/>
    </location>
</feature>
<feature type="region of interest" description="Disordered" evidence="1">
    <location>
        <begin position="459"/>
        <end position="520"/>
    </location>
</feature>
<feature type="region of interest" description="Disordered" evidence="1">
    <location>
        <begin position="1"/>
        <end position="33"/>
    </location>
</feature>
<feature type="compositionally biased region" description="Basic residues" evidence="1">
    <location>
        <begin position="1547"/>
        <end position="1558"/>
    </location>
</feature>
<feature type="region of interest" description="Disordered" evidence="1">
    <location>
        <begin position="561"/>
        <end position="584"/>
    </location>
</feature>
<feature type="compositionally biased region" description="Basic and acidic residues" evidence="1">
    <location>
        <begin position="980"/>
        <end position="995"/>
    </location>
</feature>
<feature type="compositionally biased region" description="Polar residues" evidence="1">
    <location>
        <begin position="73"/>
        <end position="82"/>
    </location>
</feature>
<feature type="compositionally biased region" description="Acidic residues" evidence="1">
    <location>
        <begin position="464"/>
        <end position="474"/>
    </location>
</feature>
<feature type="compositionally biased region" description="Pro residues" evidence="1">
    <location>
        <begin position="790"/>
        <end position="802"/>
    </location>
</feature>
<feature type="compositionally biased region" description="Pro residues" evidence="1">
    <location>
        <begin position="568"/>
        <end position="580"/>
    </location>
</feature>
<gene>
    <name evidence="2" type="ORF">DFH94DRAFT_724302</name>
</gene>
<feature type="compositionally biased region" description="Acidic residues" evidence="1">
    <location>
        <begin position="1003"/>
        <end position="1013"/>
    </location>
</feature>
<feature type="region of interest" description="Disordered" evidence="1">
    <location>
        <begin position="603"/>
        <end position="632"/>
    </location>
</feature>
<feature type="compositionally biased region" description="Polar residues" evidence="1">
    <location>
        <begin position="946"/>
        <end position="959"/>
    </location>
</feature>
<feature type="compositionally biased region" description="Polar residues" evidence="1">
    <location>
        <begin position="1260"/>
        <end position="1283"/>
    </location>
</feature>
<feature type="region of interest" description="Disordered" evidence="1">
    <location>
        <begin position="1049"/>
        <end position="1182"/>
    </location>
</feature>
<evidence type="ECO:0000256" key="1">
    <source>
        <dbReference type="SAM" id="MobiDB-lite"/>
    </source>
</evidence>
<feature type="compositionally biased region" description="Polar residues" evidence="1">
    <location>
        <begin position="1081"/>
        <end position="1092"/>
    </location>
</feature>
<accession>A0A9P5N1I3</accession>
<name>A0A9P5N1I3_9AGAM</name>
<organism evidence="2 3">
    <name type="scientific">Russula ochroleuca</name>
    <dbReference type="NCBI Taxonomy" id="152965"/>
    <lineage>
        <taxon>Eukaryota</taxon>
        <taxon>Fungi</taxon>
        <taxon>Dikarya</taxon>
        <taxon>Basidiomycota</taxon>
        <taxon>Agaricomycotina</taxon>
        <taxon>Agaricomycetes</taxon>
        <taxon>Russulales</taxon>
        <taxon>Russulaceae</taxon>
        <taxon>Russula</taxon>
    </lineage>
</organism>
<feature type="region of interest" description="Disordered" evidence="1">
    <location>
        <begin position="1231"/>
        <end position="1283"/>
    </location>
</feature>
<feature type="region of interest" description="Disordered" evidence="1">
    <location>
        <begin position="1376"/>
        <end position="1590"/>
    </location>
</feature>
<reference evidence="2" key="1">
    <citation type="submission" date="2019-10" db="EMBL/GenBank/DDBJ databases">
        <authorList>
            <consortium name="DOE Joint Genome Institute"/>
            <person name="Kuo A."/>
            <person name="Miyauchi S."/>
            <person name="Kiss E."/>
            <person name="Drula E."/>
            <person name="Kohler A."/>
            <person name="Sanchez-Garcia M."/>
            <person name="Andreopoulos B."/>
            <person name="Barry K.W."/>
            <person name="Bonito G."/>
            <person name="Buee M."/>
            <person name="Carver A."/>
            <person name="Chen C."/>
            <person name="Cichocki N."/>
            <person name="Clum A."/>
            <person name="Culley D."/>
            <person name="Crous P.W."/>
            <person name="Fauchery L."/>
            <person name="Girlanda M."/>
            <person name="Hayes R."/>
            <person name="Keri Z."/>
            <person name="LaButti K."/>
            <person name="Lipzen A."/>
            <person name="Lombard V."/>
            <person name="Magnuson J."/>
            <person name="Maillard F."/>
            <person name="Morin E."/>
            <person name="Murat C."/>
            <person name="Nolan M."/>
            <person name="Ohm R."/>
            <person name="Pangilinan J."/>
            <person name="Pereira M."/>
            <person name="Perotto S."/>
            <person name="Peter M."/>
            <person name="Riley R."/>
            <person name="Sitrit Y."/>
            <person name="Stielow B."/>
            <person name="Szollosi G."/>
            <person name="Zifcakova L."/>
            <person name="Stursova M."/>
            <person name="Spatafora J.W."/>
            <person name="Tedersoo L."/>
            <person name="Vaario L.-M."/>
            <person name="Yamada A."/>
            <person name="Yan M."/>
            <person name="Wang P."/>
            <person name="Xu J."/>
            <person name="Bruns T."/>
            <person name="Baldrian P."/>
            <person name="Vilgalys R."/>
            <person name="Henrissat B."/>
            <person name="Grigoriev I.V."/>
            <person name="Hibbett D."/>
            <person name="Nagy L.G."/>
            <person name="Martin F.M."/>
        </authorList>
    </citation>
    <scope>NUCLEOTIDE SEQUENCE</scope>
    <source>
        <strain evidence="2">Prilba</strain>
    </source>
</reference>
<comment type="caution">
    <text evidence="2">The sequence shown here is derived from an EMBL/GenBank/DDBJ whole genome shotgun (WGS) entry which is preliminary data.</text>
</comment>
<feature type="compositionally biased region" description="Basic and acidic residues" evidence="1">
    <location>
        <begin position="488"/>
        <end position="502"/>
    </location>
</feature>
<dbReference type="EMBL" id="WHVB01000004">
    <property type="protein sequence ID" value="KAF8483796.1"/>
    <property type="molecule type" value="Genomic_DNA"/>
</dbReference>
<evidence type="ECO:0000313" key="3">
    <source>
        <dbReference type="Proteomes" id="UP000759537"/>
    </source>
</evidence>
<feature type="region of interest" description="Disordered" evidence="1">
    <location>
        <begin position="120"/>
        <end position="202"/>
    </location>
</feature>
<sequence>MGEAWNIRSHSRSPHSSLTTQAAHARASLRPPIFNPYDRFTKPEFDAWIGDITGALKHALSHEAEAEVDSPSRHSSSWNTISDKIGGSLNAGRRAKSPASSEACDNESAFEDSFAQIASRRAKGKARDPREGPGLGFKGLPIELSSDSEEEEVVNSLEAGAVLSEDSDVSSREGSYSDTDYTESELDEGGEASSGLPGTSTQHIVTLLSSENSGHDQEVVDPSDIEVHHTRYEDLQSPRNTEAFHEDDDDRNAGFAVLRDRGTSDEFQFPVQSESPVAVDVDVELVDPWEGPRTFAEDYYSGGDRLAPGLTPDHLTPLAGTPAPAFVPDLSTVPNTGTNEGRLFPSAGGLSTSLSSKPPNIVDGDVIDESLQYGTTVATSVNNQEDIAEPAAGSYYDPVEVVDDTVHAAEDADADVVEGTEGVGVIKARLTSEEISISCPPKSDLGTKGRDTHEIISVLPSDDEHTDADGEEDEGKFLGLLPLGTSDLDIRDDWGGGGRGEDMGDGSEEDELQEMVSSQTVDDVARAAALTLSKAVHPSTLDVNLREPILASTFQLADTDSFGDLPVSSPPSETPSPAPGQPTGAFELQQHSIERLLADFDRASSERRSQAPESPGSLARQSEAETANAWPSRELENILSGEISVPDATSTECINSHYPGYIVEEVKIETQIRPPDDDFDDTRSIPPPDLAEVDETIQLYDVEEPKTDGRVTEEPEITVESSRNDGTTVPQLVVSSVESTATPITSEQHVYPVPSIQRPSQRAPVSDATQAELSSAVPHIPAPIVADPSVPDPVPGDSPTPSPVITDPPNASGLFIIPPAFSRVIDLDSSQISSSASGLFTPAQRSDGGTPAQLEDDVAEALTTSHNVVDKGPATASIPLQPEDDSSPIERLFTGYKDGGDAEDKDARVNDLVEPSQLLPSDEHPVGVDAQIPGVDDIESADKIPSLSSPGTMKLSVSQLPKEDSTLTSDVSARNPLKGSPEHPHVLDPSSEHLLRSPSIAGGDEDADGEADPDYSYVFGAKNHHQTIAHQPDGEATFNKIITDTLSPKVATPGVESHPTSPSVHRQESEAAGESLSGSLVNTPPLQDSPSAESGVVQDKGDFTTFVQSEVKESEHQTRVLKRKRRDPKPGSARITRSESGAGVKKRTTATSEKAQSEWVDTNIDADSVDDGTSETASVSSGTSAVYRLLRATSRTRSVVSSASGDASWTSPPASGLGIVIPLIHSHGLHRHDWPAPPSPASSAGRHKGTRSEQVKAISPTHTNQPSTPSLRRAPSMNSPVTRSNCRFHKISLPRGEDRVRAYFVVPGCALGDGELMNGEDIRDEGFSTHEDHKRMLPNVETLDLNPYLVGVLRQLVGVDLLREQQEIFYLPSEEEKPKKRRQTGALEHLRQFRRQSISTGGPLAREHSPRLPDVSQGHDTPRSASGSVISRSVREGSIVRSNDGDSILSDPDSDDDPGKTPTKRPKLSSIEINPPPESTSTFTDGELGHSAVSERSTLAGEEPTISGRPPAPRRSKRKTLNHDAAAYKPSEDDIKGDEEVEETKTKRTSTRKATKRSRTAEELSTSVPRSKKKRLGRSISAVGAGAMDS</sequence>
<keyword evidence="3" id="KW-1185">Reference proteome</keyword>